<name>A0ABS8Q0H9_9BURK</name>
<evidence type="ECO:0000313" key="1">
    <source>
        <dbReference type="EMBL" id="MCD2515261.1"/>
    </source>
</evidence>
<gene>
    <name evidence="1" type="ORF">LQ564_02920</name>
</gene>
<comment type="caution">
    <text evidence="1">The sequence shown here is derived from an EMBL/GenBank/DDBJ whole genome shotgun (WGS) entry which is preliminary data.</text>
</comment>
<reference evidence="1" key="1">
    <citation type="submission" date="2021-11" db="EMBL/GenBank/DDBJ databases">
        <title>The complete genome of Massilia sp sp. G4R7.</title>
        <authorList>
            <person name="Liu L."/>
            <person name="Yue J."/>
            <person name="Yuan J."/>
            <person name="Yang F."/>
            <person name="Li L."/>
        </authorList>
    </citation>
    <scope>NUCLEOTIDE SEQUENCE</scope>
    <source>
        <strain evidence="1">G4R7</strain>
    </source>
</reference>
<organism evidence="1 2">
    <name type="scientific">Massilia phyllostachyos</name>
    <dbReference type="NCBI Taxonomy" id="2898585"/>
    <lineage>
        <taxon>Bacteria</taxon>
        <taxon>Pseudomonadati</taxon>
        <taxon>Pseudomonadota</taxon>
        <taxon>Betaproteobacteria</taxon>
        <taxon>Burkholderiales</taxon>
        <taxon>Oxalobacteraceae</taxon>
        <taxon>Telluria group</taxon>
        <taxon>Massilia</taxon>
    </lineage>
</organism>
<dbReference type="RefSeq" id="WP_231056576.1">
    <property type="nucleotide sequence ID" value="NZ_JAJNOC010000001.1"/>
</dbReference>
<accession>A0ABS8Q0H9</accession>
<protein>
    <submittedName>
        <fullName evidence="1">Uncharacterized protein</fullName>
    </submittedName>
</protein>
<dbReference type="Proteomes" id="UP001179361">
    <property type="component" value="Unassembled WGS sequence"/>
</dbReference>
<sequence>MKTFAAGWSLQKPHENYFKKFLRLNGMALAGIVYPKKVPDDIEGIPVLDFEAAREAVGPDDTVLDTAANPALQQELATFFAAQGIPLVGIPAFLDRLIGDDRQDALQLPVEGIKASDIRKLKTRPAPGPFDQHFLDPASSRLAATLDGVFRHSEWHHLIGFDQDDTPDSAVFTILLDLGRQGLLRHLIVLDTPRLFLDAILKLKHHDANASFTVSVSEAAMADLGGRAEFYRRSLSDCLAPFARDEAARDPRSILLSGSTAPVLPAGALLSAVFFMRRSIIDYVAVADACQGRQYRILLRQPDTTASNLVAAILTPALFGA</sequence>
<dbReference type="EMBL" id="JAJNOC010000001">
    <property type="protein sequence ID" value="MCD2515261.1"/>
    <property type="molecule type" value="Genomic_DNA"/>
</dbReference>
<proteinExistence type="predicted"/>
<keyword evidence="2" id="KW-1185">Reference proteome</keyword>
<evidence type="ECO:0000313" key="2">
    <source>
        <dbReference type="Proteomes" id="UP001179361"/>
    </source>
</evidence>